<proteinExistence type="predicted"/>
<comment type="caution">
    <text evidence="1">The sequence shown here is derived from an EMBL/GenBank/DDBJ whole genome shotgun (WGS) entry which is preliminary data.</text>
</comment>
<dbReference type="EMBL" id="JAENIO010000025">
    <property type="protein sequence ID" value="MBK1834479.1"/>
    <property type="molecule type" value="Genomic_DNA"/>
</dbReference>
<protein>
    <submittedName>
        <fullName evidence="1">Uncharacterized protein</fullName>
    </submittedName>
</protein>
<evidence type="ECO:0000313" key="2">
    <source>
        <dbReference type="Proteomes" id="UP000604083"/>
    </source>
</evidence>
<gene>
    <name evidence="1" type="ORF">JIN78_10445</name>
</gene>
<dbReference type="AlphaFoldDB" id="A0A934RN67"/>
<dbReference type="Proteomes" id="UP000604083">
    <property type="component" value="Unassembled WGS sequence"/>
</dbReference>
<organism evidence="1 2">
    <name type="scientific">Roseibacillus ishigakijimensis</name>
    <dbReference type="NCBI Taxonomy" id="454146"/>
    <lineage>
        <taxon>Bacteria</taxon>
        <taxon>Pseudomonadati</taxon>
        <taxon>Verrucomicrobiota</taxon>
        <taxon>Verrucomicrobiia</taxon>
        <taxon>Verrucomicrobiales</taxon>
        <taxon>Verrucomicrobiaceae</taxon>
        <taxon>Roseibacillus</taxon>
    </lineage>
</organism>
<name>A0A934RN67_9BACT</name>
<keyword evidence="2" id="KW-1185">Reference proteome</keyword>
<accession>A0A934RN67</accession>
<evidence type="ECO:0000313" key="1">
    <source>
        <dbReference type="EMBL" id="MBK1834479.1"/>
    </source>
</evidence>
<dbReference type="RefSeq" id="WP_377174512.1">
    <property type="nucleotide sequence ID" value="NZ_JBHUJA010000038.1"/>
</dbReference>
<sequence>MTKLLYILICNSLCLEVCSSAVLILDDFSFGESSLSSEGMASDSVLYDTLLTERREILGAGEPSWVAAITSQELSFSVSQHSPSPRRTYLSVSYFSSEEFSLFGYNAFAVDLVDVVGSGELVVSVDGSFGRDVAVPINGDGMIISPFEYLGTTEPLDSLTSIRFRFYAVSEDFSAKIDNLRLVPELSSALLLGIGGLLVVSNRCRD</sequence>
<reference evidence="1" key="1">
    <citation type="submission" date="2021-01" db="EMBL/GenBank/DDBJ databases">
        <title>Modified the classification status of verrucomicrobia.</title>
        <authorList>
            <person name="Feng X."/>
        </authorList>
    </citation>
    <scope>NUCLEOTIDE SEQUENCE</scope>
    <source>
        <strain evidence="1">KCTC 12986</strain>
    </source>
</reference>